<protein>
    <submittedName>
        <fullName evidence="2">Uncharacterized protein</fullName>
    </submittedName>
</protein>
<gene>
    <name evidence="2" type="ORF">C5O00_05225</name>
</gene>
<organism evidence="2 3">
    <name type="scientific">Pukyongia salina</name>
    <dbReference type="NCBI Taxonomy" id="2094025"/>
    <lineage>
        <taxon>Bacteria</taxon>
        <taxon>Pseudomonadati</taxon>
        <taxon>Bacteroidota</taxon>
        <taxon>Flavobacteriia</taxon>
        <taxon>Flavobacteriales</taxon>
        <taxon>Flavobacteriaceae</taxon>
        <taxon>Pukyongia</taxon>
    </lineage>
</organism>
<reference evidence="2 3" key="1">
    <citation type="submission" date="2018-02" db="EMBL/GenBank/DDBJ databases">
        <title>Genomic analysis of the strain RR4-38 isolated from a seawater recirculating aquaculture system.</title>
        <authorList>
            <person name="Kim Y.-S."/>
            <person name="Jang Y.H."/>
            <person name="Kim K.-H."/>
        </authorList>
    </citation>
    <scope>NUCLEOTIDE SEQUENCE [LARGE SCALE GENOMIC DNA]</scope>
    <source>
        <strain evidence="2 3">RR4-38</strain>
    </source>
</reference>
<evidence type="ECO:0000313" key="2">
    <source>
        <dbReference type="EMBL" id="AVI50601.1"/>
    </source>
</evidence>
<feature type="chain" id="PRO_5015639112" evidence="1">
    <location>
        <begin position="23"/>
        <end position="157"/>
    </location>
</feature>
<feature type="signal peptide" evidence="1">
    <location>
        <begin position="1"/>
        <end position="22"/>
    </location>
</feature>
<accession>A0A2S0HV90</accession>
<keyword evidence="1" id="KW-0732">Signal</keyword>
<dbReference type="AlphaFoldDB" id="A0A2S0HV90"/>
<proteinExistence type="predicted"/>
<dbReference type="EMBL" id="CP027062">
    <property type="protein sequence ID" value="AVI50601.1"/>
    <property type="molecule type" value="Genomic_DNA"/>
</dbReference>
<dbReference type="RefSeq" id="WP_105215556.1">
    <property type="nucleotide sequence ID" value="NZ_CP027062.1"/>
</dbReference>
<name>A0A2S0HV90_9FLAO</name>
<sequence length="157" mass="17154">MKNFKLYAALLVGMLLMGQAHSKTNPCNLIEKSTCEITDKLVADAPGKDYDFSSLKPGETADVPGYDRNGKKFMYRVTKTSNGIDVAVYTNSLKNIDPDTQIAFKGPNGETSSTTVGQVSAQRCGWICVIAHVFCVKIHLGPPGNTWEWDCDTTSQN</sequence>
<keyword evidence="3" id="KW-1185">Reference proteome</keyword>
<dbReference type="Proteomes" id="UP000238442">
    <property type="component" value="Chromosome"/>
</dbReference>
<dbReference type="KEGG" id="aue:C5O00_05225"/>
<evidence type="ECO:0000256" key="1">
    <source>
        <dbReference type="SAM" id="SignalP"/>
    </source>
</evidence>
<evidence type="ECO:0000313" key="3">
    <source>
        <dbReference type="Proteomes" id="UP000238442"/>
    </source>
</evidence>